<feature type="compositionally biased region" description="Pro residues" evidence="5">
    <location>
        <begin position="718"/>
        <end position="734"/>
    </location>
</feature>
<protein>
    <recommendedName>
        <fullName evidence="8">Gram-positive cocci surface proteins LPxTG domain-containing protein</fullName>
    </recommendedName>
</protein>
<dbReference type="PROSITE" id="PS50847">
    <property type="entry name" value="GRAM_POS_ANCHORING"/>
    <property type="match status" value="1"/>
</dbReference>
<name>A0A918CCZ2_AGRME</name>
<comment type="caution">
    <text evidence="9">The sequence shown here is derived from an EMBL/GenBank/DDBJ whole genome shotgun (WGS) entry which is preliminary data.</text>
</comment>
<proteinExistence type="predicted"/>
<organism evidence="9 10">
    <name type="scientific">Agromyces mediolanus</name>
    <name type="common">Corynebacterium mediolanum</name>
    <dbReference type="NCBI Taxonomy" id="41986"/>
    <lineage>
        <taxon>Bacteria</taxon>
        <taxon>Bacillati</taxon>
        <taxon>Actinomycetota</taxon>
        <taxon>Actinomycetes</taxon>
        <taxon>Micrococcales</taxon>
        <taxon>Microbacteriaceae</taxon>
        <taxon>Agromyces</taxon>
    </lineage>
</organism>
<gene>
    <name evidence="9" type="ORF">GCM10010196_07750</name>
</gene>
<evidence type="ECO:0000256" key="7">
    <source>
        <dbReference type="SAM" id="SignalP"/>
    </source>
</evidence>
<dbReference type="Proteomes" id="UP000610303">
    <property type="component" value="Unassembled WGS sequence"/>
</dbReference>
<feature type="signal peptide" evidence="7">
    <location>
        <begin position="1"/>
        <end position="25"/>
    </location>
</feature>
<evidence type="ECO:0000256" key="6">
    <source>
        <dbReference type="SAM" id="Phobius"/>
    </source>
</evidence>
<keyword evidence="6" id="KW-0812">Transmembrane</keyword>
<feature type="chain" id="PRO_5038127684" description="Gram-positive cocci surface proteins LPxTG domain-containing protein" evidence="7">
    <location>
        <begin position="26"/>
        <end position="779"/>
    </location>
</feature>
<evidence type="ECO:0000313" key="10">
    <source>
        <dbReference type="Proteomes" id="UP000610303"/>
    </source>
</evidence>
<evidence type="ECO:0000259" key="8">
    <source>
        <dbReference type="PROSITE" id="PS50847"/>
    </source>
</evidence>
<dbReference type="EMBL" id="BMRJ01000001">
    <property type="protein sequence ID" value="GGR17372.1"/>
    <property type="molecule type" value="Genomic_DNA"/>
</dbReference>
<feature type="transmembrane region" description="Helical" evidence="6">
    <location>
        <begin position="753"/>
        <end position="774"/>
    </location>
</feature>
<evidence type="ECO:0000256" key="2">
    <source>
        <dbReference type="ARBA" id="ARBA00022525"/>
    </source>
</evidence>
<evidence type="ECO:0000313" key="9">
    <source>
        <dbReference type="EMBL" id="GGR17372.1"/>
    </source>
</evidence>
<feature type="region of interest" description="Disordered" evidence="5">
    <location>
        <begin position="711"/>
        <end position="747"/>
    </location>
</feature>
<keyword evidence="6" id="KW-0472">Membrane</keyword>
<keyword evidence="4" id="KW-0572">Peptidoglycan-anchor</keyword>
<dbReference type="AlphaFoldDB" id="A0A918CCZ2"/>
<dbReference type="InterPro" id="IPR019931">
    <property type="entry name" value="LPXTG_anchor"/>
</dbReference>
<evidence type="ECO:0000256" key="1">
    <source>
        <dbReference type="ARBA" id="ARBA00022512"/>
    </source>
</evidence>
<keyword evidence="6" id="KW-1133">Transmembrane helix</keyword>
<feature type="domain" description="Gram-positive cocci surface proteins LPxTG" evidence="8">
    <location>
        <begin position="745"/>
        <end position="779"/>
    </location>
</feature>
<keyword evidence="1" id="KW-0134">Cell wall</keyword>
<evidence type="ECO:0000256" key="5">
    <source>
        <dbReference type="SAM" id="MobiDB-lite"/>
    </source>
</evidence>
<accession>A0A918CCZ2</accession>
<keyword evidence="3 7" id="KW-0732">Signal</keyword>
<keyword evidence="10" id="KW-1185">Reference proteome</keyword>
<evidence type="ECO:0000256" key="3">
    <source>
        <dbReference type="ARBA" id="ARBA00022729"/>
    </source>
</evidence>
<sequence>MLAALTGTVLAVGASGLAVALPAHAAPQDGVYTGETSSGFDFSITVEGGAVTDVVTTAWVVCSGIQTPLPYNDIPVTPIAADGSFAAHWTYQVDADYTAEYWLGGVIADDGTATSAGSNAADMVGVGLLCSGQQFTWDAAIAAAAPEMDVAPNPATLSQAQDPAGALNITGSGFVPGSTVALTVNGEQAAERTADDQGDVAVQLAWLNATVGQHTLRLVSGSRSAETTLTIVEDPSYSPTAAVDPATVTVSGLAGAGVAVSGTDFPPSTAVELAFDGAPVTTVTSGADGSVATTLVRAGVAPGAHTVKLTAGQWSAEAALTVEADPVQYDPEASASPASLTVEQLGTEGVTIEGVGFPPNEPVAIAVDDETVATVAADANGGLTHVFVRADVATGPHTVVLSSGQWSAETGFEVTEDPIVYEPETSVSPGSVTQSGLAGTGVGVTGAGFPENADVELRFDGELVTTVRSDANGAVSTQLVRAGAPVGTSTVLLRSGQWEASAQLVVTEDPAVPAEVVLTPNELSSSDLEGDGVTLDVNGLPAGVPVRVLFDGDQVGAFTSSPTGGGSLEFSVADVAPGSYLVQLVEGPGFAPILPVQPFALVGPLAAGDVLGEATLTVTADPGPGEPTLELAQTSIASDALAGAGVALTASGFIAGEEVSVFFDGEEIGTAVPDGDGEVRYTLRAAGVEPGEYEVTVGRGDRVASATLTVTAASGPGTPGPGTPGPGTPAPGQSPNPGTGDGGSLADTGVDGAAIGGLTLLAMALLAAGGTVFLRRRLG</sequence>
<reference evidence="9" key="2">
    <citation type="submission" date="2020-09" db="EMBL/GenBank/DDBJ databases">
        <authorList>
            <person name="Sun Q."/>
            <person name="Ohkuma M."/>
        </authorList>
    </citation>
    <scope>NUCLEOTIDE SEQUENCE</scope>
    <source>
        <strain evidence="9">JCM 3346</strain>
    </source>
</reference>
<keyword evidence="2" id="KW-0964">Secreted</keyword>
<reference evidence="9" key="1">
    <citation type="journal article" date="2014" name="Int. J. Syst. Evol. Microbiol.">
        <title>Complete genome sequence of Corynebacterium casei LMG S-19264T (=DSM 44701T), isolated from a smear-ripened cheese.</title>
        <authorList>
            <consortium name="US DOE Joint Genome Institute (JGI-PGF)"/>
            <person name="Walter F."/>
            <person name="Albersmeier A."/>
            <person name="Kalinowski J."/>
            <person name="Ruckert C."/>
        </authorList>
    </citation>
    <scope>NUCLEOTIDE SEQUENCE</scope>
    <source>
        <strain evidence="9">JCM 3346</strain>
    </source>
</reference>
<evidence type="ECO:0000256" key="4">
    <source>
        <dbReference type="ARBA" id="ARBA00023088"/>
    </source>
</evidence>